<proteinExistence type="predicted"/>
<evidence type="ECO:0000313" key="1">
    <source>
        <dbReference type="EMBL" id="GEY94741.1"/>
    </source>
</evidence>
<name>A0A699HZ78_TANCI</name>
<reference evidence="1" key="1">
    <citation type="journal article" date="2019" name="Sci. Rep.">
        <title>Draft genome of Tanacetum cinerariifolium, the natural source of mosquito coil.</title>
        <authorList>
            <person name="Yamashiro T."/>
            <person name="Shiraishi A."/>
            <person name="Satake H."/>
            <person name="Nakayama K."/>
        </authorList>
    </citation>
    <scope>NUCLEOTIDE SEQUENCE</scope>
</reference>
<comment type="caution">
    <text evidence="1">The sequence shown here is derived from an EMBL/GenBank/DDBJ whole genome shotgun (WGS) entry which is preliminary data.</text>
</comment>
<dbReference type="EMBL" id="BKCJ010225273">
    <property type="protein sequence ID" value="GEY94741.1"/>
    <property type="molecule type" value="Genomic_DNA"/>
</dbReference>
<dbReference type="AlphaFoldDB" id="A0A699HZ78"/>
<accession>A0A699HZ78</accession>
<organism evidence="1">
    <name type="scientific">Tanacetum cinerariifolium</name>
    <name type="common">Dalmatian daisy</name>
    <name type="synonym">Chrysanthemum cinerariifolium</name>
    <dbReference type="NCBI Taxonomy" id="118510"/>
    <lineage>
        <taxon>Eukaryota</taxon>
        <taxon>Viridiplantae</taxon>
        <taxon>Streptophyta</taxon>
        <taxon>Embryophyta</taxon>
        <taxon>Tracheophyta</taxon>
        <taxon>Spermatophyta</taxon>
        <taxon>Magnoliopsida</taxon>
        <taxon>eudicotyledons</taxon>
        <taxon>Gunneridae</taxon>
        <taxon>Pentapetalae</taxon>
        <taxon>asterids</taxon>
        <taxon>campanulids</taxon>
        <taxon>Asterales</taxon>
        <taxon>Asteraceae</taxon>
        <taxon>Asteroideae</taxon>
        <taxon>Anthemideae</taxon>
        <taxon>Anthemidinae</taxon>
        <taxon>Tanacetum</taxon>
    </lineage>
</organism>
<gene>
    <name evidence="1" type="ORF">Tci_466715</name>
</gene>
<protein>
    <submittedName>
        <fullName evidence="1">Phospholipase-like protein</fullName>
    </submittedName>
</protein>
<sequence length="398" mass="45342">MLRVFPITLAEAAKSLRKSITSSRKAMKHCTKLRKGTIPNKTLALALTAIQTMADHLQKWHDWSTSRRVSNDSSARIATITNKLYSLGRDMKKLKKNVHAIQLTKDYQARAANEVLNLYVGQCKAIFSNNKAPTDEASSKRLLDSKEIDVFDKEISLGVGDDKIVFDMNGNVHHLVILVENACMINEVQKEESFNPLEIGNDLFSYDSSLYNERRCMKGRNMSFLDFLSVSFDVEADFSGIHHDPYSRNLDEYKAIFDNEIEQLANRYELKIGKKGYVLGDIWEKCEQFQGEQMDGEAMINCIKNGDQPLPLITQVSIAGTSSTEQPPLKDKSMYNKTAKDLWDALARHMLGSEYGEQDKKAAVLYEYETFKATEGELFLDTYIRYLQVINDLKKYGY</sequence>